<keyword evidence="2" id="KW-1185">Reference proteome</keyword>
<dbReference type="EMBL" id="KV001272">
    <property type="protein sequence ID" value="KZV39341.1"/>
    <property type="molecule type" value="Genomic_DNA"/>
</dbReference>
<gene>
    <name evidence="1" type="ORF">F511_17533</name>
</gene>
<reference evidence="1 2" key="1">
    <citation type="journal article" date="2015" name="Proc. Natl. Acad. Sci. U.S.A.">
        <title>The resurrection genome of Boea hygrometrica: A blueprint for survival of dehydration.</title>
        <authorList>
            <person name="Xiao L."/>
            <person name="Yang G."/>
            <person name="Zhang L."/>
            <person name="Yang X."/>
            <person name="Zhao S."/>
            <person name="Ji Z."/>
            <person name="Zhou Q."/>
            <person name="Hu M."/>
            <person name="Wang Y."/>
            <person name="Chen M."/>
            <person name="Xu Y."/>
            <person name="Jin H."/>
            <person name="Xiao X."/>
            <person name="Hu G."/>
            <person name="Bao F."/>
            <person name="Hu Y."/>
            <person name="Wan P."/>
            <person name="Li L."/>
            <person name="Deng X."/>
            <person name="Kuang T."/>
            <person name="Xiang C."/>
            <person name="Zhu J.K."/>
            <person name="Oliver M.J."/>
            <person name="He Y."/>
        </authorList>
    </citation>
    <scope>NUCLEOTIDE SEQUENCE [LARGE SCALE GENOMIC DNA]</scope>
    <source>
        <strain evidence="2">cv. XS01</strain>
    </source>
</reference>
<accession>A0A2Z7BXP1</accession>
<protein>
    <submittedName>
        <fullName evidence="1">Uncharacterized protein</fullName>
    </submittedName>
</protein>
<evidence type="ECO:0000313" key="1">
    <source>
        <dbReference type="EMBL" id="KZV39341.1"/>
    </source>
</evidence>
<dbReference type="AlphaFoldDB" id="A0A2Z7BXP1"/>
<evidence type="ECO:0000313" key="2">
    <source>
        <dbReference type="Proteomes" id="UP000250235"/>
    </source>
</evidence>
<name>A0A2Z7BXP1_9LAMI</name>
<organism evidence="1 2">
    <name type="scientific">Dorcoceras hygrometricum</name>
    <dbReference type="NCBI Taxonomy" id="472368"/>
    <lineage>
        <taxon>Eukaryota</taxon>
        <taxon>Viridiplantae</taxon>
        <taxon>Streptophyta</taxon>
        <taxon>Embryophyta</taxon>
        <taxon>Tracheophyta</taxon>
        <taxon>Spermatophyta</taxon>
        <taxon>Magnoliopsida</taxon>
        <taxon>eudicotyledons</taxon>
        <taxon>Gunneridae</taxon>
        <taxon>Pentapetalae</taxon>
        <taxon>asterids</taxon>
        <taxon>lamiids</taxon>
        <taxon>Lamiales</taxon>
        <taxon>Gesneriaceae</taxon>
        <taxon>Didymocarpoideae</taxon>
        <taxon>Trichosporeae</taxon>
        <taxon>Loxocarpinae</taxon>
        <taxon>Dorcoceras</taxon>
    </lineage>
</organism>
<dbReference type="Proteomes" id="UP000250235">
    <property type="component" value="Unassembled WGS sequence"/>
</dbReference>
<proteinExistence type="predicted"/>
<dbReference type="OrthoDB" id="2219495at2759"/>
<sequence>MSLRVLDRSATLLILIVVLCQFVFTYCDVYFSAVLCAREDFLRILNLKGIDLLTVKIQLDRKEKAYVTGLEAANRVVDYLEEGAFGKIIPLEEDEPHIKTLRLLKSKSQ</sequence>